<keyword evidence="1" id="KW-0812">Transmembrane</keyword>
<organism evidence="3 4">
    <name type="scientific">Adineta steineri</name>
    <dbReference type="NCBI Taxonomy" id="433720"/>
    <lineage>
        <taxon>Eukaryota</taxon>
        <taxon>Metazoa</taxon>
        <taxon>Spiralia</taxon>
        <taxon>Gnathifera</taxon>
        <taxon>Rotifera</taxon>
        <taxon>Eurotatoria</taxon>
        <taxon>Bdelloidea</taxon>
        <taxon>Adinetida</taxon>
        <taxon>Adinetidae</taxon>
        <taxon>Adineta</taxon>
    </lineage>
</organism>
<name>A0A819YWP6_9BILA</name>
<keyword evidence="1" id="KW-1133">Transmembrane helix</keyword>
<accession>A0A819YWP6</accession>
<evidence type="ECO:0008006" key="5">
    <source>
        <dbReference type="Google" id="ProtNLM"/>
    </source>
</evidence>
<protein>
    <recommendedName>
        <fullName evidence="5">SH3 domain-containing protein</fullName>
    </recommendedName>
</protein>
<evidence type="ECO:0000313" key="4">
    <source>
        <dbReference type="Proteomes" id="UP000663844"/>
    </source>
</evidence>
<proteinExistence type="predicted"/>
<dbReference type="EMBL" id="CAJOAZ010007629">
    <property type="protein sequence ID" value="CAF4167054.1"/>
    <property type="molecule type" value="Genomic_DNA"/>
</dbReference>
<dbReference type="EMBL" id="CAJNOG010000439">
    <property type="protein sequence ID" value="CAF1242624.1"/>
    <property type="molecule type" value="Genomic_DNA"/>
</dbReference>
<sequence length="143" mass="15574">MLGRNPFRRYIIAAVANAVDHQPTNQTSTSYTSMAKKMIILMLIVLLCTMYINGQSINGTVSCQHSGRAHSCAAETCIAVGVVLRQNIYSSNCYVIGEPATRGGLTDARWYHIYLPSGKQGFVNGLICAGPVGRCRRTHTPKP</sequence>
<comment type="caution">
    <text evidence="3">The sequence shown here is derived from an EMBL/GenBank/DDBJ whole genome shotgun (WGS) entry which is preliminary data.</text>
</comment>
<evidence type="ECO:0000256" key="1">
    <source>
        <dbReference type="SAM" id="Phobius"/>
    </source>
</evidence>
<reference evidence="3" key="1">
    <citation type="submission" date="2021-02" db="EMBL/GenBank/DDBJ databases">
        <authorList>
            <person name="Nowell W R."/>
        </authorList>
    </citation>
    <scope>NUCLEOTIDE SEQUENCE</scope>
</reference>
<dbReference type="Proteomes" id="UP000663844">
    <property type="component" value="Unassembled WGS sequence"/>
</dbReference>
<feature type="transmembrane region" description="Helical" evidence="1">
    <location>
        <begin position="38"/>
        <end position="54"/>
    </location>
</feature>
<dbReference type="Proteomes" id="UP000663845">
    <property type="component" value="Unassembled WGS sequence"/>
</dbReference>
<dbReference type="AlphaFoldDB" id="A0A819YWP6"/>
<evidence type="ECO:0000313" key="2">
    <source>
        <dbReference type="EMBL" id="CAF1242624.1"/>
    </source>
</evidence>
<keyword evidence="1" id="KW-0472">Membrane</keyword>
<gene>
    <name evidence="2" type="ORF">JYZ213_LOCUS29160</name>
    <name evidence="3" type="ORF">OXD698_LOCUS38947</name>
</gene>
<evidence type="ECO:0000313" key="3">
    <source>
        <dbReference type="EMBL" id="CAF4167054.1"/>
    </source>
</evidence>